<accession>A0A9E6PTV5</accession>
<dbReference type="Pfam" id="PF05939">
    <property type="entry name" value="Phage_min_tail"/>
    <property type="match status" value="1"/>
</dbReference>
<name>A0A9E6PTV5_9PSED</name>
<keyword evidence="2" id="KW-1185">Reference proteome</keyword>
<dbReference type="InterPro" id="IPR010265">
    <property type="entry name" value="Phage_lambda_TipM"/>
</dbReference>
<dbReference type="KEGG" id="pxn:HU772_018775"/>
<evidence type="ECO:0000313" key="2">
    <source>
        <dbReference type="Proteomes" id="UP000633418"/>
    </source>
</evidence>
<proteinExistence type="predicted"/>
<organism evidence="1 2">
    <name type="scientific">Pseudomonas xantholysinigenes</name>
    <dbReference type="NCBI Taxonomy" id="2745490"/>
    <lineage>
        <taxon>Bacteria</taxon>
        <taxon>Pseudomonadati</taxon>
        <taxon>Pseudomonadota</taxon>
        <taxon>Gammaproteobacteria</taxon>
        <taxon>Pseudomonadales</taxon>
        <taxon>Pseudomonadaceae</taxon>
        <taxon>Pseudomonas</taxon>
    </lineage>
</organism>
<gene>
    <name evidence="1" type="ORF">HU772_018775</name>
</gene>
<sequence length="110" mass="12375">METFTWSPKTEPTGTVEYRVRTVQFGDGYQQAVADGINNRSQSWPLVFIGDETKIRAIAEFLDRHRGSRAFRWTAPLGQPGLYRCKGYQPTAKGGGLYSISATFEQAFHP</sequence>
<dbReference type="EMBL" id="CP077095">
    <property type="protein sequence ID" value="QXI37365.1"/>
    <property type="molecule type" value="Genomic_DNA"/>
</dbReference>
<dbReference type="RefSeq" id="WP_186660096.1">
    <property type="nucleotide sequence ID" value="NZ_CP077095.1"/>
</dbReference>
<dbReference type="Proteomes" id="UP000633418">
    <property type="component" value="Chromosome"/>
</dbReference>
<evidence type="ECO:0000313" key="1">
    <source>
        <dbReference type="EMBL" id="QXI37365.1"/>
    </source>
</evidence>
<reference evidence="1 2" key="2">
    <citation type="journal article" date="2021" name="Microorganisms">
        <title>The Ever-Expanding Pseudomonas Genus: Description of 43 New Species and Partition of the Pseudomonas putida Group.</title>
        <authorList>
            <person name="Girard L."/>
            <person name="Lood C."/>
            <person name="Hofte M."/>
            <person name="Vandamme P."/>
            <person name="Rokni-Zadeh H."/>
            <person name="van Noort V."/>
            <person name="Lavigne R."/>
            <person name="De Mot R."/>
        </authorList>
    </citation>
    <scope>NUCLEOTIDE SEQUENCE [LARGE SCALE GENOMIC DNA]</scope>
    <source>
        <strain evidence="1 2">RW9S1A</strain>
    </source>
</reference>
<protein>
    <submittedName>
        <fullName evidence="1">Phage tail protein</fullName>
    </submittedName>
</protein>
<reference evidence="1 2" key="1">
    <citation type="journal article" date="2020" name="Microorganisms">
        <title>Reliable Identification of Environmental Pseudomonas Isolates Using the rpoD Gene.</title>
        <authorList>
            <consortium name="The Broad Institute Genome Sequencing Platform"/>
            <person name="Girard L."/>
            <person name="Lood C."/>
            <person name="Rokni-Zadeh H."/>
            <person name="van Noort V."/>
            <person name="Lavigne R."/>
            <person name="De Mot R."/>
        </authorList>
    </citation>
    <scope>NUCLEOTIDE SEQUENCE [LARGE SCALE GENOMIC DNA]</scope>
    <source>
        <strain evidence="1 2">RW9S1A</strain>
    </source>
</reference>
<dbReference type="AlphaFoldDB" id="A0A9E6PTV5"/>